<evidence type="ECO:0000256" key="1">
    <source>
        <dbReference type="SAM" id="SignalP"/>
    </source>
</evidence>
<keyword evidence="3" id="KW-1185">Reference proteome</keyword>
<proteinExistence type="predicted"/>
<feature type="signal peptide" evidence="1">
    <location>
        <begin position="1"/>
        <end position="20"/>
    </location>
</feature>
<comment type="caution">
    <text evidence="2">The sequence shown here is derived from an EMBL/GenBank/DDBJ whole genome shotgun (WGS) entry which is preliminary data.</text>
</comment>
<organism evidence="2 3">
    <name type="scientific">Pseudomonas cichorii</name>
    <dbReference type="NCBI Taxonomy" id="36746"/>
    <lineage>
        <taxon>Bacteria</taxon>
        <taxon>Pseudomonadati</taxon>
        <taxon>Pseudomonadota</taxon>
        <taxon>Gammaproteobacteria</taxon>
        <taxon>Pseudomonadales</taxon>
        <taxon>Pseudomonadaceae</taxon>
        <taxon>Pseudomonas</taxon>
    </lineage>
</organism>
<gene>
    <name evidence="2" type="ORF">PSCICP_06410</name>
</gene>
<keyword evidence="1" id="KW-0732">Signal</keyword>
<accession>A0ABQ1DI61</accession>
<name>A0ABQ1DI61_PSECI</name>
<protein>
    <recommendedName>
        <fullName evidence="4">HrpT</fullName>
    </recommendedName>
</protein>
<dbReference type="EMBL" id="BLWA01000001">
    <property type="protein sequence ID" value="GFM90669.1"/>
    <property type="molecule type" value="Genomic_DNA"/>
</dbReference>
<sequence>MKLLHAGALFIVTLLLSACATMQSSCSASECQQVDANSSGLKVWWSPELRNDATEYTTVHLND</sequence>
<dbReference type="Proteomes" id="UP000614982">
    <property type="component" value="Unassembled WGS sequence"/>
</dbReference>
<feature type="chain" id="PRO_5046064450" description="HrpT" evidence="1">
    <location>
        <begin position="21"/>
        <end position="63"/>
    </location>
</feature>
<evidence type="ECO:0000313" key="2">
    <source>
        <dbReference type="EMBL" id="GFM90669.1"/>
    </source>
</evidence>
<evidence type="ECO:0008006" key="4">
    <source>
        <dbReference type="Google" id="ProtNLM"/>
    </source>
</evidence>
<reference evidence="2 3" key="1">
    <citation type="submission" date="2020-05" db="EMBL/GenBank/DDBJ databases">
        <title>Genetic diversity of Pseudomonas cichorii.</title>
        <authorList>
            <person name="Tani S."/>
            <person name="Yagi H."/>
            <person name="Hashimoto S."/>
            <person name="Iiyama K."/>
            <person name="Furuya N."/>
        </authorList>
    </citation>
    <scope>NUCLEOTIDE SEQUENCE [LARGE SCALE GENOMIC DNA]</scope>
    <source>
        <strain evidence="2 3">LMG 2162</strain>
    </source>
</reference>
<evidence type="ECO:0000313" key="3">
    <source>
        <dbReference type="Proteomes" id="UP000614982"/>
    </source>
</evidence>
<dbReference type="PROSITE" id="PS51257">
    <property type="entry name" value="PROKAR_LIPOPROTEIN"/>
    <property type="match status" value="1"/>
</dbReference>